<dbReference type="RefSeq" id="WP_019512601.1">
    <property type="nucleotide sequence ID" value="NC_023036.2"/>
</dbReference>
<dbReference type="AlphaFoldDB" id="V5XHX9"/>
<sequence>MTTALAYLALIAVLLAPFALTLALGRAARRSGILRLHLDQFRIAAPLAGSFHAEDRDGLRAQHDIDAIRSRFAEHPTWPTSSASGERR</sequence>
<dbReference type="GeneID" id="43452686"/>
<dbReference type="Proteomes" id="UP000018763">
    <property type="component" value="Chromosome"/>
</dbReference>
<evidence type="ECO:0000313" key="1">
    <source>
        <dbReference type="EMBL" id="AHC27592.1"/>
    </source>
</evidence>
<dbReference type="KEGG" id="mne:D174_24925"/>
<organism evidence="1 2">
    <name type="scientific">Mycolicibacterium neoaurum VKM Ac-1815D</name>
    <dbReference type="NCBI Taxonomy" id="700508"/>
    <lineage>
        <taxon>Bacteria</taxon>
        <taxon>Bacillati</taxon>
        <taxon>Actinomycetota</taxon>
        <taxon>Actinomycetes</taxon>
        <taxon>Mycobacteriales</taxon>
        <taxon>Mycobacteriaceae</taxon>
        <taxon>Mycolicibacterium</taxon>
    </lineage>
</organism>
<proteinExistence type="predicted"/>
<dbReference type="EMBL" id="CP006936">
    <property type="protein sequence ID" value="AHC27592.1"/>
    <property type="molecule type" value="Genomic_DNA"/>
</dbReference>
<dbReference type="eggNOG" id="ENOG5032CPH">
    <property type="taxonomic scope" value="Bacteria"/>
</dbReference>
<reference evidence="1 2" key="1">
    <citation type="journal article" date="2014" name="Genome Announc.">
        <title>Complete Genome Sequence of Sterol-Transforming Mycobacterium neoaurum Strain VKM Ac-1815D.</title>
        <authorList>
            <person name="Shtratnikova V.Y."/>
            <person name="Bragin E.Y."/>
            <person name="Dovbnya D.V."/>
            <person name="Pekov Y.A."/>
            <person name="Schelkunov M.I."/>
            <person name="Strizhov N."/>
            <person name="Ivashina T.V."/>
            <person name="Ashapkin V.V."/>
            <person name="Donova M.V."/>
        </authorList>
    </citation>
    <scope>NUCLEOTIDE SEQUENCE [LARGE SCALE GENOMIC DNA]</scope>
    <source>
        <strain evidence="1 2">VKM Ac-1815D</strain>
    </source>
</reference>
<keyword evidence="2" id="KW-1185">Reference proteome</keyword>
<evidence type="ECO:0000313" key="2">
    <source>
        <dbReference type="Proteomes" id="UP000018763"/>
    </source>
</evidence>
<accession>V5XHX9</accession>
<dbReference type="HOGENOM" id="CLU_193738_0_0_11"/>
<gene>
    <name evidence="1" type="ORF">D174_24925</name>
</gene>
<name>V5XHX9_MYCNE</name>
<protein>
    <submittedName>
        <fullName evidence="1">Uncharacterized protein</fullName>
    </submittedName>
</protein>